<protein>
    <submittedName>
        <fullName evidence="1">Uncharacterized protein</fullName>
    </submittedName>
</protein>
<comment type="caution">
    <text evidence="1">The sequence shown here is derived from an EMBL/GenBank/DDBJ whole genome shotgun (WGS) entry which is preliminary data.</text>
</comment>
<dbReference type="EMBL" id="JAAFYZ010000153">
    <property type="protein sequence ID" value="MBS2551736.1"/>
    <property type="molecule type" value="Genomic_DNA"/>
</dbReference>
<keyword evidence="2" id="KW-1185">Reference proteome</keyword>
<dbReference type="Pfam" id="PF20060">
    <property type="entry name" value="DUF6459"/>
    <property type="match status" value="1"/>
</dbReference>
<gene>
    <name evidence="1" type="ORF">KGQ19_33205</name>
</gene>
<evidence type="ECO:0000313" key="2">
    <source>
        <dbReference type="Proteomes" id="UP000730482"/>
    </source>
</evidence>
<organism evidence="1 2">
    <name type="scientific">Catenulispora pinistramenti</name>
    <dbReference type="NCBI Taxonomy" id="2705254"/>
    <lineage>
        <taxon>Bacteria</taxon>
        <taxon>Bacillati</taxon>
        <taxon>Actinomycetota</taxon>
        <taxon>Actinomycetes</taxon>
        <taxon>Catenulisporales</taxon>
        <taxon>Catenulisporaceae</taxon>
        <taxon>Catenulispora</taxon>
    </lineage>
</organism>
<proteinExistence type="predicted"/>
<sequence>MVPVRAVGTAEVAARWRHDNRPDFPGIAVWVDAVAEVEIDPGVFAPYNDWPVGLGDELPEEPGDGRSVPWAVDAWSSEYGKVWRPLSGSGREPRPGLLLSVVRAGVVMACPTPLPDPPTGALARALSRVELAERRPAVLPVQAQPAPAPRRTPPQKAYNEVRALVGVLVEVMVGRRTATHAASWTAPEVRGKLRTPRYARTASLKSVRLSESGDGVEALALLRDGARTRAVALRFDRAEDARWRCTALQPG</sequence>
<accession>A0ABS5L079</accession>
<dbReference type="InterPro" id="IPR045596">
    <property type="entry name" value="DUF6459"/>
</dbReference>
<reference evidence="1 2" key="1">
    <citation type="submission" date="2020-02" db="EMBL/GenBank/DDBJ databases">
        <title>Acidophilic actinobacteria isolated from forest soil.</title>
        <authorList>
            <person name="Golinska P."/>
        </authorList>
    </citation>
    <scope>NUCLEOTIDE SEQUENCE [LARGE SCALE GENOMIC DNA]</scope>
    <source>
        <strain evidence="1 2">NL8</strain>
    </source>
</reference>
<dbReference type="RefSeq" id="WP_212016650.1">
    <property type="nucleotide sequence ID" value="NZ_JAAFYZ010000153.1"/>
</dbReference>
<evidence type="ECO:0000313" key="1">
    <source>
        <dbReference type="EMBL" id="MBS2551736.1"/>
    </source>
</evidence>
<name>A0ABS5L079_9ACTN</name>
<dbReference type="Proteomes" id="UP000730482">
    <property type="component" value="Unassembled WGS sequence"/>
</dbReference>